<proteinExistence type="predicted"/>
<accession>A0AAW2P0C2</accession>
<reference evidence="1" key="1">
    <citation type="submission" date="2020-06" db="EMBL/GenBank/DDBJ databases">
        <authorList>
            <person name="Li T."/>
            <person name="Hu X."/>
            <person name="Zhang T."/>
            <person name="Song X."/>
            <person name="Zhang H."/>
            <person name="Dai N."/>
            <person name="Sheng W."/>
            <person name="Hou X."/>
            <person name="Wei L."/>
        </authorList>
    </citation>
    <scope>NUCLEOTIDE SEQUENCE</scope>
    <source>
        <strain evidence="1">G02</strain>
        <tissue evidence="1">Leaf</tissue>
    </source>
</reference>
<comment type="caution">
    <text evidence="1">The sequence shown here is derived from an EMBL/GenBank/DDBJ whole genome shotgun (WGS) entry which is preliminary data.</text>
</comment>
<organism evidence="1">
    <name type="scientific">Sesamum radiatum</name>
    <name type="common">Black benniseed</name>
    <dbReference type="NCBI Taxonomy" id="300843"/>
    <lineage>
        <taxon>Eukaryota</taxon>
        <taxon>Viridiplantae</taxon>
        <taxon>Streptophyta</taxon>
        <taxon>Embryophyta</taxon>
        <taxon>Tracheophyta</taxon>
        <taxon>Spermatophyta</taxon>
        <taxon>Magnoliopsida</taxon>
        <taxon>eudicotyledons</taxon>
        <taxon>Gunneridae</taxon>
        <taxon>Pentapetalae</taxon>
        <taxon>asterids</taxon>
        <taxon>lamiids</taxon>
        <taxon>Lamiales</taxon>
        <taxon>Pedaliaceae</taxon>
        <taxon>Sesamum</taxon>
    </lineage>
</organism>
<dbReference type="GO" id="GO:0061630">
    <property type="term" value="F:ubiquitin protein ligase activity"/>
    <property type="evidence" value="ECO:0007669"/>
    <property type="project" value="TreeGrafter"/>
</dbReference>
<dbReference type="GO" id="GO:0051865">
    <property type="term" value="P:protein autoubiquitination"/>
    <property type="evidence" value="ECO:0007669"/>
    <property type="project" value="TreeGrafter"/>
</dbReference>
<dbReference type="GO" id="GO:0006513">
    <property type="term" value="P:protein monoubiquitination"/>
    <property type="evidence" value="ECO:0007669"/>
    <property type="project" value="TreeGrafter"/>
</dbReference>
<dbReference type="PANTHER" id="PTHR31531:SF2">
    <property type="entry name" value="E3 UBIQUITIN-PROTEIN LIGASE E3D"/>
    <property type="match status" value="1"/>
</dbReference>
<gene>
    <name evidence="1" type="ORF">Sradi_4103700</name>
</gene>
<dbReference type="InterPro" id="IPR019193">
    <property type="entry name" value="UBQ-conj_enz_E2-bd_prot"/>
</dbReference>
<dbReference type="GO" id="GO:0030332">
    <property type="term" value="F:cyclin binding"/>
    <property type="evidence" value="ECO:0007669"/>
    <property type="project" value="TreeGrafter"/>
</dbReference>
<feature type="non-terminal residue" evidence="1">
    <location>
        <position position="1"/>
    </location>
</feature>
<dbReference type="PANTHER" id="PTHR31531">
    <property type="entry name" value="E3 UBIQUITIN-PROTEIN LIGASE E3D FAMILY MEMBER"/>
    <property type="match status" value="1"/>
</dbReference>
<dbReference type="GO" id="GO:0000209">
    <property type="term" value="P:protein polyubiquitination"/>
    <property type="evidence" value="ECO:0007669"/>
    <property type="project" value="TreeGrafter"/>
</dbReference>
<reference evidence="1" key="2">
    <citation type="journal article" date="2024" name="Plant">
        <title>Genomic evolution and insights into agronomic trait innovations of Sesamum species.</title>
        <authorList>
            <person name="Miao H."/>
            <person name="Wang L."/>
            <person name="Qu L."/>
            <person name="Liu H."/>
            <person name="Sun Y."/>
            <person name="Le M."/>
            <person name="Wang Q."/>
            <person name="Wei S."/>
            <person name="Zheng Y."/>
            <person name="Lin W."/>
            <person name="Duan Y."/>
            <person name="Cao H."/>
            <person name="Xiong S."/>
            <person name="Wang X."/>
            <person name="Wei L."/>
            <person name="Li C."/>
            <person name="Ma Q."/>
            <person name="Ju M."/>
            <person name="Zhao R."/>
            <person name="Li G."/>
            <person name="Mu C."/>
            <person name="Tian Q."/>
            <person name="Mei H."/>
            <person name="Zhang T."/>
            <person name="Gao T."/>
            <person name="Zhang H."/>
        </authorList>
    </citation>
    <scope>NUCLEOTIDE SEQUENCE</scope>
    <source>
        <strain evidence="1">G02</strain>
    </source>
</reference>
<dbReference type="AlphaFoldDB" id="A0AAW2P0C2"/>
<name>A0AAW2P0C2_SESRA</name>
<dbReference type="GO" id="GO:0005829">
    <property type="term" value="C:cytosol"/>
    <property type="evidence" value="ECO:0007669"/>
    <property type="project" value="TreeGrafter"/>
</dbReference>
<evidence type="ECO:0000313" key="1">
    <source>
        <dbReference type="EMBL" id="KAL0349545.1"/>
    </source>
</evidence>
<sequence>DVSITPPNRNYILESVFASQLLESAEDELSFRTAVRDMQTKSPVLQIILLNPNSWGCSGSLHPAEPTAKLVMHPISKCYFLPLVMARCLIQAPNHKGVLIIPPSLLPAFRCRPLVKNASPSAENMPVGESCTPGKVLRLQIWRSPQACAAVSRPSPCRRLPSKIPPENARHSCWDLKAREFA</sequence>
<dbReference type="GO" id="GO:0031624">
    <property type="term" value="F:ubiquitin conjugating enzyme binding"/>
    <property type="evidence" value="ECO:0007669"/>
    <property type="project" value="TreeGrafter"/>
</dbReference>
<dbReference type="GO" id="GO:0000151">
    <property type="term" value="C:ubiquitin ligase complex"/>
    <property type="evidence" value="ECO:0007669"/>
    <property type="project" value="TreeGrafter"/>
</dbReference>
<dbReference type="GO" id="GO:0043161">
    <property type="term" value="P:proteasome-mediated ubiquitin-dependent protein catabolic process"/>
    <property type="evidence" value="ECO:0007669"/>
    <property type="project" value="TreeGrafter"/>
</dbReference>
<protein>
    <submittedName>
        <fullName evidence="1">Uncharacterized protein</fullName>
    </submittedName>
</protein>
<dbReference type="GO" id="GO:0005634">
    <property type="term" value="C:nucleus"/>
    <property type="evidence" value="ECO:0007669"/>
    <property type="project" value="TreeGrafter"/>
</dbReference>
<dbReference type="EMBL" id="JACGWJ010000018">
    <property type="protein sequence ID" value="KAL0349545.1"/>
    <property type="molecule type" value="Genomic_DNA"/>
</dbReference>